<gene>
    <name evidence="2" type="ORF">GWI33_002214</name>
    <name evidence="1" type="ORF">GWI33_002217</name>
</gene>
<evidence type="ECO:0000313" key="3">
    <source>
        <dbReference type="Proteomes" id="UP000625711"/>
    </source>
</evidence>
<accession>A0A834M0V6</accession>
<proteinExistence type="predicted"/>
<dbReference type="Proteomes" id="UP000625711">
    <property type="component" value="Unassembled WGS sequence"/>
</dbReference>
<dbReference type="EMBL" id="JAACXV010021205">
    <property type="protein sequence ID" value="KAF7263491.1"/>
    <property type="molecule type" value="Genomic_DNA"/>
</dbReference>
<dbReference type="EMBL" id="JAACXV010021206">
    <property type="protein sequence ID" value="KAF7263488.1"/>
    <property type="molecule type" value="Genomic_DNA"/>
</dbReference>
<evidence type="ECO:0000313" key="2">
    <source>
        <dbReference type="EMBL" id="KAF7263491.1"/>
    </source>
</evidence>
<organism evidence="2 3">
    <name type="scientific">Rhynchophorus ferrugineus</name>
    <name type="common">Red palm weevil</name>
    <name type="synonym">Curculio ferrugineus</name>
    <dbReference type="NCBI Taxonomy" id="354439"/>
    <lineage>
        <taxon>Eukaryota</taxon>
        <taxon>Metazoa</taxon>
        <taxon>Ecdysozoa</taxon>
        <taxon>Arthropoda</taxon>
        <taxon>Hexapoda</taxon>
        <taxon>Insecta</taxon>
        <taxon>Pterygota</taxon>
        <taxon>Neoptera</taxon>
        <taxon>Endopterygota</taxon>
        <taxon>Coleoptera</taxon>
        <taxon>Polyphaga</taxon>
        <taxon>Cucujiformia</taxon>
        <taxon>Curculionidae</taxon>
        <taxon>Dryophthorinae</taxon>
        <taxon>Rhynchophorus</taxon>
    </lineage>
</organism>
<name>A0A834M0V6_RHYFE</name>
<evidence type="ECO:0000313" key="1">
    <source>
        <dbReference type="EMBL" id="KAF7263488.1"/>
    </source>
</evidence>
<keyword evidence="3" id="KW-1185">Reference proteome</keyword>
<protein>
    <submittedName>
        <fullName evidence="2">Uncharacterized protein</fullName>
    </submittedName>
</protein>
<dbReference type="AlphaFoldDB" id="A0A834M0V6"/>
<reference evidence="2" key="1">
    <citation type="submission" date="2020-08" db="EMBL/GenBank/DDBJ databases">
        <title>Genome sequencing and assembly of the red palm weevil Rhynchophorus ferrugineus.</title>
        <authorList>
            <person name="Dias G.B."/>
            <person name="Bergman C.M."/>
            <person name="Manee M."/>
        </authorList>
    </citation>
    <scope>NUCLEOTIDE SEQUENCE</scope>
    <source>
        <strain evidence="2">AA-2017</strain>
        <tissue evidence="2">Whole larva</tissue>
    </source>
</reference>
<comment type="caution">
    <text evidence="2">The sequence shown here is derived from an EMBL/GenBank/DDBJ whole genome shotgun (WGS) entry which is preliminary data.</text>
</comment>
<sequence>MNAKGSGRCWFSQITRRFLRIRSVRLRVWPGSSADGVTRAENANEVPFDANRGFLTDGQEFDGSTTRISIVDDISASPSLPPPPPHGHVMPSTGLGVRNRAEYRRGWTAVLVRLHQ</sequence>